<dbReference type="SMART" id="SM00257">
    <property type="entry name" value="LysM"/>
    <property type="match status" value="2"/>
</dbReference>
<evidence type="ECO:0000259" key="4">
    <source>
        <dbReference type="PROSITE" id="PS51782"/>
    </source>
</evidence>
<dbReference type="GO" id="GO:0019867">
    <property type="term" value="C:outer membrane"/>
    <property type="evidence" value="ECO:0007669"/>
    <property type="project" value="InterPro"/>
</dbReference>
<feature type="region of interest" description="Disordered" evidence="2">
    <location>
        <begin position="130"/>
        <end position="202"/>
    </location>
</feature>
<evidence type="ECO:0000256" key="1">
    <source>
        <dbReference type="ARBA" id="ARBA00022729"/>
    </source>
</evidence>
<dbReference type="SUPFAM" id="SSF50685">
    <property type="entry name" value="Barwin-like endoglucanases"/>
    <property type="match status" value="1"/>
</dbReference>
<dbReference type="InterPro" id="IPR010611">
    <property type="entry name" value="3D_dom"/>
</dbReference>
<dbReference type="CDD" id="cd22786">
    <property type="entry name" value="DPBB_YuiC-like"/>
    <property type="match status" value="1"/>
</dbReference>
<feature type="signal peptide" evidence="3">
    <location>
        <begin position="1"/>
        <end position="23"/>
    </location>
</feature>
<feature type="chain" id="PRO_5038468935" evidence="3">
    <location>
        <begin position="24"/>
        <end position="296"/>
    </location>
</feature>
<dbReference type="InterPro" id="IPR018392">
    <property type="entry name" value="LysM"/>
</dbReference>
<dbReference type="PANTHER" id="PTHR39160">
    <property type="entry name" value="CELL WALL-BINDING PROTEIN YOCH"/>
    <property type="match status" value="1"/>
</dbReference>
<dbReference type="EMBL" id="JAGFPW010000014">
    <property type="protein sequence ID" value="MBO3795626.1"/>
    <property type="molecule type" value="Genomic_DNA"/>
</dbReference>
<feature type="compositionally biased region" description="Basic and acidic residues" evidence="2">
    <location>
        <begin position="174"/>
        <end position="190"/>
    </location>
</feature>
<dbReference type="InterPro" id="IPR051933">
    <property type="entry name" value="Resuscitation_pf_RpfB"/>
</dbReference>
<evidence type="ECO:0000313" key="6">
    <source>
        <dbReference type="Proteomes" id="UP000665181"/>
    </source>
</evidence>
<feature type="compositionally biased region" description="Low complexity" evidence="2">
    <location>
        <begin position="130"/>
        <end position="143"/>
    </location>
</feature>
<dbReference type="Pfam" id="PF06725">
    <property type="entry name" value="3D"/>
    <property type="match status" value="1"/>
</dbReference>
<protein>
    <submittedName>
        <fullName evidence="5">LysM peptidoglycan-binding domain-containing protein</fullName>
    </submittedName>
</protein>
<name>A0A8I1WEP7_BACIU</name>
<dbReference type="Pfam" id="PF01476">
    <property type="entry name" value="LysM"/>
    <property type="match status" value="2"/>
</dbReference>
<feature type="domain" description="LysM" evidence="4">
    <location>
        <begin position="78"/>
        <end position="121"/>
    </location>
</feature>
<evidence type="ECO:0000313" key="5">
    <source>
        <dbReference type="EMBL" id="MBO3795626.1"/>
    </source>
</evidence>
<feature type="domain" description="LysM" evidence="4">
    <location>
        <begin position="26"/>
        <end position="69"/>
    </location>
</feature>
<gene>
    <name evidence="5" type="ORF">J5227_15250</name>
</gene>
<sequence length="296" mass="31219">MKKTIMSFVAVAALSTTAFGAHASAKEITVQKGDTLWGISQKNGVNLKDLKEWNKLTSDKIIAGEKLTISSEETTTTGQYTIKAGDTLSKIAQKFGTTVNNLKVWNNLSSDMIYAGSTLSVKGQATAANTATENAQTNAPQAAPKQEAVQKEQPKQEAVQQQPKQEAVQQQPKQETKAEAETSVNTEEKAVQSNTNNQEASKELTVTATAYTANDGGISGVTATGIDLNKNPNAKVIAVDPNVIPLGSKVYVEGYGEATAADTGGAIKGNKIDVFVPSKSDASNWGVKTVSVKVLN</sequence>
<dbReference type="CDD" id="cd00118">
    <property type="entry name" value="LysM"/>
    <property type="match status" value="2"/>
</dbReference>
<evidence type="ECO:0000256" key="2">
    <source>
        <dbReference type="SAM" id="MobiDB-lite"/>
    </source>
</evidence>
<reference evidence="5" key="1">
    <citation type="submission" date="2021-03" db="EMBL/GenBank/DDBJ databases">
        <title>Isolation of Bacillus subtilis from fermented food sample.</title>
        <authorList>
            <person name="Lakshmanan V."/>
            <person name="Athira K."/>
            <person name="Rajagopal K."/>
        </authorList>
    </citation>
    <scope>NUCLEOTIDE SEQUENCE</scope>
    <source>
        <strain evidence="5">S1</strain>
    </source>
</reference>
<dbReference type="Gene3D" id="3.10.350.10">
    <property type="entry name" value="LysM domain"/>
    <property type="match status" value="2"/>
</dbReference>
<feature type="compositionally biased region" description="Low complexity" evidence="2">
    <location>
        <begin position="156"/>
        <end position="173"/>
    </location>
</feature>
<proteinExistence type="predicted"/>
<keyword evidence="1 3" id="KW-0732">Signal</keyword>
<dbReference type="RefSeq" id="WP_208556539.1">
    <property type="nucleotide sequence ID" value="NZ_JAGFPW010000014.1"/>
</dbReference>
<dbReference type="AlphaFoldDB" id="A0A8I1WEP7"/>
<dbReference type="InterPro" id="IPR036779">
    <property type="entry name" value="LysM_dom_sf"/>
</dbReference>
<dbReference type="GO" id="GO:0004553">
    <property type="term" value="F:hydrolase activity, hydrolyzing O-glycosyl compounds"/>
    <property type="evidence" value="ECO:0007669"/>
    <property type="project" value="InterPro"/>
</dbReference>
<dbReference type="GO" id="GO:0009254">
    <property type="term" value="P:peptidoglycan turnover"/>
    <property type="evidence" value="ECO:0007669"/>
    <property type="project" value="InterPro"/>
</dbReference>
<comment type="caution">
    <text evidence="5">The sequence shown here is derived from an EMBL/GenBank/DDBJ whole genome shotgun (WGS) entry which is preliminary data.</text>
</comment>
<dbReference type="Gene3D" id="2.40.40.10">
    <property type="entry name" value="RlpA-like domain"/>
    <property type="match status" value="1"/>
</dbReference>
<dbReference type="PROSITE" id="PS51782">
    <property type="entry name" value="LYSM"/>
    <property type="match status" value="2"/>
</dbReference>
<dbReference type="Proteomes" id="UP000665181">
    <property type="component" value="Unassembled WGS sequence"/>
</dbReference>
<organism evidence="5 6">
    <name type="scientific">Bacillus subtilis</name>
    <dbReference type="NCBI Taxonomy" id="1423"/>
    <lineage>
        <taxon>Bacteria</taxon>
        <taxon>Bacillati</taxon>
        <taxon>Bacillota</taxon>
        <taxon>Bacilli</taxon>
        <taxon>Bacillales</taxon>
        <taxon>Bacillaceae</taxon>
        <taxon>Bacillus</taxon>
    </lineage>
</organism>
<dbReference type="PANTHER" id="PTHR39160:SF6">
    <property type="entry name" value="CELL WALL-BINDING PROTEIN YOCH"/>
    <property type="match status" value="1"/>
</dbReference>
<evidence type="ECO:0000256" key="3">
    <source>
        <dbReference type="SAM" id="SignalP"/>
    </source>
</evidence>
<dbReference type="InterPro" id="IPR036908">
    <property type="entry name" value="RlpA-like_sf"/>
</dbReference>
<accession>A0A8I1WEP7</accession>
<dbReference type="SUPFAM" id="SSF54106">
    <property type="entry name" value="LysM domain"/>
    <property type="match status" value="2"/>
</dbReference>
<feature type="compositionally biased region" description="Polar residues" evidence="2">
    <location>
        <begin position="191"/>
        <end position="202"/>
    </location>
</feature>